<comment type="subcellular location">
    <subcellularLocation>
        <location evidence="1">Cytoplasm</location>
        <location evidence="1">Cytoskeleton</location>
        <location evidence="1">Cilium basal body</location>
    </subcellularLocation>
</comment>
<evidence type="ECO:0000259" key="15">
    <source>
        <dbReference type="Pfam" id="PF25768"/>
    </source>
</evidence>
<dbReference type="FunFam" id="1.25.40.470:FF:000004">
    <property type="entry name" value="WD repeat-containing protein 35"/>
    <property type="match status" value="1"/>
</dbReference>
<dbReference type="PANTHER" id="PTHR12764">
    <property type="entry name" value="WD REPEAT DOMAIN-RELATED"/>
    <property type="match status" value="1"/>
</dbReference>
<evidence type="ECO:0000256" key="3">
    <source>
        <dbReference type="ARBA" id="ARBA00022574"/>
    </source>
</evidence>
<dbReference type="InterPro" id="IPR056157">
    <property type="entry name" value="TPR_IFT80_172_dom"/>
</dbReference>
<organism evidence="16 17">
    <name type="scientific">Chloropicon primus</name>
    <dbReference type="NCBI Taxonomy" id="1764295"/>
    <lineage>
        <taxon>Eukaryota</taxon>
        <taxon>Viridiplantae</taxon>
        <taxon>Chlorophyta</taxon>
        <taxon>Chloropicophyceae</taxon>
        <taxon>Chloropicales</taxon>
        <taxon>Chloropicaceae</taxon>
        <taxon>Chloropicon</taxon>
    </lineage>
</organism>
<dbReference type="InterPro" id="IPR001680">
    <property type="entry name" value="WD40_rpt"/>
</dbReference>
<dbReference type="InterPro" id="IPR036322">
    <property type="entry name" value="WD40_repeat_dom_sf"/>
</dbReference>
<keyword evidence="5" id="KW-0970">Cilium biogenesis/degradation</keyword>
<evidence type="ECO:0000256" key="10">
    <source>
        <dbReference type="SAM" id="MobiDB-lite"/>
    </source>
</evidence>
<dbReference type="AlphaFoldDB" id="A0A5B8N110"/>
<sequence length="1215" mass="137303">MNNLFAYLSKKIAMPNNVLLKCLSWNGEQGWIACGGENGLLKVLKLEAPSKSGKDLSKTSGSSLLSMNQTLEGHKNQVMVVTWNEGYKKLTTSDQNGLIIVWMLHKGMWFEEMINNRNKSFVKDMKWTADGQKICIVYEDGAVIVGSVDGNRLWGKELNLQLAKVQWSPDARVILFCTTHGECHIYDSNGNAVSKLSTKQLQGGGLSNYIVGIDWYTGREGIPQDYEIPVLALCTDTGRVQLMKHENDDQPIIVDTKMKVNGIKWNPAGTVLAVFGQQHVATEPGPSSVVSFYSNMGYHWKTLRVPGAGISSLSWEGSGLRVSMAVDSFMYFANIKPPVPWGYMNGTMVYAYHRPERSDHCLTFWHIERGERIIKFMKRFLGVMACNQYCVILTRNHEAEHSSVLLCNSIGSPIETKVIPFEGEFLSISNTFIVVTSKTMVYIWNFKERATKNGSGTNSGSENIRSLLEDESTFHIDDKPSRSYNKTQISDKKTTNPISCICVSDSILLIGRENGTIHKYSLPHLKKEGSKSINGKPVKITMNCKSNTAASIDVHGLFKVFSIQSERNVLDKTGNKSTLLLERKDVWDMKWSSDDPNLLAVMEKNRMYVFRNFQPEEPITSTADLCHFDNLEIKSVKIDELLKSPDTPHFELVVDHHTKALRDVQEVLNRASITDAYSFIMDNSHPRLWKLLAEHSLQNLNFVMADKAFVQCADFHGIQFVKQLQSLDNKKLQQAEVCVFFKKFNEAERIYLECERPDLAIDLRMKFGNWFKVEKLLQNGGGNDEMLIQSWNKMGDYYSDRQMLTKAVQYYAQAKNTEQLIECLYSLEDYSALTKLIHTLPEGHDLLQTIGAKLMSVGICNDAVKAFVKSSNINLAIDCCVTLNQWQNAIRLAENHNIQHIEELLIEYANKQIESHKYSQAIELFRKARKHNESARLLLKVAKAETEKMSDTRKAKKLYVLCALELDAMKSSTLSDSAASSPMRGAGQVLNGLLSMDIGMDYANGNPWKGAEALHYWNLAHKYLYDGDLDGAMRVAMLLTDYEGILKAREIYSLLALTAFYNRYYHQTSKAFMKLESLDEISEIDKQAYSDIAMSIFTTHRPTDPKKLRNQGERRHVAPSMKDDAAKNKEICVASGRVIRDSKWKRCGTCKHPLLLAELHQRAHCPLCHASLVSNTTPQKSQNIGLNSSYAPLGDEEVQGEEEDPRFKNLFSALN</sequence>
<proteinExistence type="predicted"/>
<dbReference type="Pfam" id="PF23390">
    <property type="entry name" value="Beta-prop_WDR35_2nd"/>
    <property type="match status" value="1"/>
</dbReference>
<evidence type="ECO:0000256" key="5">
    <source>
        <dbReference type="ARBA" id="ARBA00022794"/>
    </source>
</evidence>
<keyword evidence="8" id="KW-0966">Cell projection</keyword>
<dbReference type="Pfam" id="PF25170">
    <property type="entry name" value="TPR_WDR35"/>
    <property type="match status" value="1"/>
</dbReference>
<keyword evidence="4" id="KW-0677">Repeat</keyword>
<feature type="compositionally biased region" description="Acidic residues" evidence="10">
    <location>
        <begin position="1194"/>
        <end position="1204"/>
    </location>
</feature>
<dbReference type="SMART" id="SM00320">
    <property type="entry name" value="WD40"/>
    <property type="match status" value="5"/>
</dbReference>
<dbReference type="Pfam" id="PF23145">
    <property type="entry name" value="Zf_2nd_IFT121"/>
    <property type="match status" value="1"/>
</dbReference>
<reference evidence="16 17" key="1">
    <citation type="submission" date="2018-07" db="EMBL/GenBank/DDBJ databases">
        <title>The complete nuclear genome of the prasinophyte Chloropicon primus (CCMP1205).</title>
        <authorList>
            <person name="Pombert J.-F."/>
            <person name="Otis C."/>
            <person name="Turmel M."/>
            <person name="Lemieux C."/>
        </authorList>
    </citation>
    <scope>NUCLEOTIDE SEQUENCE [LARGE SCALE GENOMIC DNA]</scope>
    <source>
        <strain evidence="16 17">CCMP1205</strain>
    </source>
</reference>
<dbReference type="InterPro" id="IPR056158">
    <property type="entry name" value="Beta-prop_IFT121_2nd"/>
</dbReference>
<dbReference type="InterPro" id="IPR057979">
    <property type="entry name" value="TPR_IFT121"/>
</dbReference>
<evidence type="ECO:0000256" key="4">
    <source>
        <dbReference type="ARBA" id="ARBA00022737"/>
    </source>
</evidence>
<keyword evidence="6" id="KW-0969">Cilium</keyword>
<feature type="domain" description="IFT80/172/WDR35 TPR" evidence="12">
    <location>
        <begin position="688"/>
        <end position="772"/>
    </location>
</feature>
<dbReference type="PIRSF" id="PIRSF037536">
    <property type="entry name" value="WD_repeat_p35"/>
    <property type="match status" value="1"/>
</dbReference>
<evidence type="ECO:0000313" key="17">
    <source>
        <dbReference type="Proteomes" id="UP000316726"/>
    </source>
</evidence>
<dbReference type="PROSITE" id="PS50082">
    <property type="entry name" value="WD_REPEATS_2"/>
    <property type="match status" value="1"/>
</dbReference>
<dbReference type="InterPro" id="IPR056170">
    <property type="entry name" value="Znf_IFT121-like"/>
</dbReference>
<accession>A0A5B8N110</accession>
<feature type="compositionally biased region" description="Polar residues" evidence="10">
    <location>
        <begin position="1178"/>
        <end position="1190"/>
    </location>
</feature>
<dbReference type="Gene3D" id="1.25.40.470">
    <property type="match status" value="1"/>
</dbReference>
<dbReference type="GO" id="GO:0061512">
    <property type="term" value="P:protein localization to cilium"/>
    <property type="evidence" value="ECO:0007669"/>
    <property type="project" value="TreeGrafter"/>
</dbReference>
<dbReference type="Pfam" id="PF23387">
    <property type="entry name" value="TPR_IFT80_172"/>
    <property type="match status" value="1"/>
</dbReference>
<keyword evidence="17" id="KW-1185">Reference proteome</keyword>
<dbReference type="GO" id="GO:0030991">
    <property type="term" value="C:intraciliary transport particle A"/>
    <property type="evidence" value="ECO:0007669"/>
    <property type="project" value="TreeGrafter"/>
</dbReference>
<dbReference type="SUPFAM" id="SSF48371">
    <property type="entry name" value="ARM repeat"/>
    <property type="match status" value="1"/>
</dbReference>
<feature type="domain" description="IFT121 second beta-propeller" evidence="13">
    <location>
        <begin position="341"/>
        <end position="655"/>
    </location>
</feature>
<gene>
    <name evidence="16" type="ORF">A3770_17p80280</name>
</gene>
<dbReference type="SUPFAM" id="SSF50978">
    <property type="entry name" value="WD40 repeat-like"/>
    <property type="match status" value="2"/>
</dbReference>
<evidence type="ECO:0000259" key="14">
    <source>
        <dbReference type="Pfam" id="PF24797"/>
    </source>
</evidence>
<dbReference type="EMBL" id="CP031050">
    <property type="protein sequence ID" value="QDZ25510.1"/>
    <property type="molecule type" value="Genomic_DNA"/>
</dbReference>
<evidence type="ECO:0000256" key="1">
    <source>
        <dbReference type="ARBA" id="ARBA00004120"/>
    </source>
</evidence>
<dbReference type="InterPro" id="IPR017233">
    <property type="entry name" value="WDR35"/>
</dbReference>
<dbReference type="OrthoDB" id="10260567at2759"/>
<evidence type="ECO:0000313" key="16">
    <source>
        <dbReference type="EMBL" id="QDZ25510.1"/>
    </source>
</evidence>
<dbReference type="PANTHER" id="PTHR12764:SF5">
    <property type="entry name" value="LD29485P"/>
    <property type="match status" value="1"/>
</dbReference>
<dbReference type="Proteomes" id="UP000316726">
    <property type="component" value="Chromosome 17"/>
</dbReference>
<dbReference type="Gene3D" id="2.130.10.10">
    <property type="entry name" value="YVTN repeat-like/Quinoprotein amine dehydrogenase"/>
    <property type="match status" value="2"/>
</dbReference>
<dbReference type="InterPro" id="IPR016024">
    <property type="entry name" value="ARM-type_fold"/>
</dbReference>
<feature type="domain" description="IFT121-like TPR repeats" evidence="15">
    <location>
        <begin position="1006"/>
        <end position="1104"/>
    </location>
</feature>
<protein>
    <submittedName>
        <fullName evidence="16">WD40 repeat domain-containing protein</fullName>
    </submittedName>
</protein>
<keyword evidence="7" id="KW-0206">Cytoskeleton</keyword>
<dbReference type="Pfam" id="PF25768">
    <property type="entry name" value="TPR_IFT121"/>
    <property type="match status" value="1"/>
</dbReference>
<evidence type="ECO:0000259" key="13">
    <source>
        <dbReference type="Pfam" id="PF23390"/>
    </source>
</evidence>
<keyword evidence="2" id="KW-0963">Cytoplasm</keyword>
<evidence type="ECO:0000256" key="7">
    <source>
        <dbReference type="ARBA" id="ARBA00023212"/>
    </source>
</evidence>
<dbReference type="InterPro" id="IPR015943">
    <property type="entry name" value="WD40/YVTN_repeat-like_dom_sf"/>
</dbReference>
<evidence type="ECO:0000256" key="9">
    <source>
        <dbReference type="PROSITE-ProRule" id="PRU00221"/>
    </source>
</evidence>
<feature type="region of interest" description="Disordered" evidence="10">
    <location>
        <begin position="1178"/>
        <end position="1205"/>
    </location>
</feature>
<evidence type="ECO:0000256" key="2">
    <source>
        <dbReference type="ARBA" id="ARBA00022490"/>
    </source>
</evidence>
<dbReference type="InterPro" id="IPR056159">
    <property type="entry name" value="Beta-prop_IFT121_TULP_N"/>
</dbReference>
<evidence type="ECO:0000259" key="11">
    <source>
        <dbReference type="Pfam" id="PF23145"/>
    </source>
</evidence>
<feature type="domain" description="IFT121/TULP4 N-terminal" evidence="14">
    <location>
        <begin position="4"/>
        <end position="336"/>
    </location>
</feature>
<name>A0A5B8N110_9CHLO</name>
<evidence type="ECO:0000256" key="8">
    <source>
        <dbReference type="ARBA" id="ARBA00023273"/>
    </source>
</evidence>
<dbReference type="InterPro" id="IPR057361">
    <property type="entry name" value="TPR_WDR35"/>
</dbReference>
<evidence type="ECO:0000256" key="6">
    <source>
        <dbReference type="ARBA" id="ARBA00023069"/>
    </source>
</evidence>
<dbReference type="InterPro" id="IPR039857">
    <property type="entry name" value="Ift122/121"/>
</dbReference>
<dbReference type="STRING" id="1764295.A0A5B8N110"/>
<feature type="domain" description="IFT121-like zinc finger" evidence="11">
    <location>
        <begin position="1131"/>
        <end position="1172"/>
    </location>
</feature>
<dbReference type="Pfam" id="PF24797">
    <property type="entry name" value="Beta-prop_WDR35_TULP_N"/>
    <property type="match status" value="1"/>
</dbReference>
<dbReference type="GO" id="GO:1905515">
    <property type="term" value="P:non-motile cilium assembly"/>
    <property type="evidence" value="ECO:0007669"/>
    <property type="project" value="TreeGrafter"/>
</dbReference>
<keyword evidence="3 9" id="KW-0853">WD repeat</keyword>
<evidence type="ECO:0000259" key="12">
    <source>
        <dbReference type="Pfam" id="PF23387"/>
    </source>
</evidence>
<dbReference type="GO" id="GO:0097730">
    <property type="term" value="C:non-motile cilium"/>
    <property type="evidence" value="ECO:0007669"/>
    <property type="project" value="TreeGrafter"/>
</dbReference>
<dbReference type="GO" id="GO:0035721">
    <property type="term" value="P:intraciliary retrograde transport"/>
    <property type="evidence" value="ECO:0007669"/>
    <property type="project" value="TreeGrafter"/>
</dbReference>
<feature type="repeat" description="WD" evidence="9">
    <location>
        <begin position="71"/>
        <end position="102"/>
    </location>
</feature>